<dbReference type="AlphaFoldDB" id="L2GRW0"/>
<dbReference type="VEuPathDB" id="MicrosporidiaDB:VCUG_02678"/>
<protein>
    <submittedName>
        <fullName evidence="1">Uncharacterized protein</fullName>
    </submittedName>
</protein>
<evidence type="ECO:0000313" key="1">
    <source>
        <dbReference type="EMBL" id="ELA45835.1"/>
    </source>
</evidence>
<evidence type="ECO:0000313" key="2">
    <source>
        <dbReference type="Proteomes" id="UP000011081"/>
    </source>
</evidence>
<dbReference type="InParanoid" id="L2GRW0"/>
<sequence>METWIDKMKSGEKVTSIKKEVEEFKRKCALEKAQAKISATLKKQVQVTMPNYERRHCIVVQKNTMPFSFGETNAKETKKQIDSPSICNKKICKKQKKAKKIKKRKKILK</sequence>
<keyword evidence="2" id="KW-1185">Reference proteome</keyword>
<feature type="non-terminal residue" evidence="1">
    <location>
        <position position="109"/>
    </location>
</feature>
<proteinExistence type="predicted"/>
<organism evidence="1 2">
    <name type="scientific">Vavraia culicis (isolate floridensis)</name>
    <name type="common">Microsporidian parasite</name>
    <dbReference type="NCBI Taxonomy" id="948595"/>
    <lineage>
        <taxon>Eukaryota</taxon>
        <taxon>Fungi</taxon>
        <taxon>Fungi incertae sedis</taxon>
        <taxon>Microsporidia</taxon>
        <taxon>Pleistophoridae</taxon>
        <taxon>Vavraia</taxon>
    </lineage>
</organism>
<reference evidence="2" key="1">
    <citation type="submission" date="2011-03" db="EMBL/GenBank/DDBJ databases">
        <title>The genome sequence of Vavraia culicis strain floridensis.</title>
        <authorList>
            <consortium name="The Broad Institute Genome Sequencing Platform"/>
            <person name="Cuomo C."/>
            <person name="Becnel J."/>
            <person name="Sanscrainte N."/>
            <person name="Young S.K."/>
            <person name="Zeng Q."/>
            <person name="Gargeya S."/>
            <person name="Fitzgerald M."/>
            <person name="Haas B."/>
            <person name="Abouelleil A."/>
            <person name="Alvarado L."/>
            <person name="Arachchi H.M."/>
            <person name="Berlin A."/>
            <person name="Chapman S.B."/>
            <person name="Gearin G."/>
            <person name="Goldberg J."/>
            <person name="Griggs A."/>
            <person name="Gujja S."/>
            <person name="Hansen M."/>
            <person name="Heiman D."/>
            <person name="Howarth C."/>
            <person name="Larimer J."/>
            <person name="Lui A."/>
            <person name="MacDonald P.J.P."/>
            <person name="McCowen C."/>
            <person name="Montmayeur A."/>
            <person name="Murphy C."/>
            <person name="Neiman D."/>
            <person name="Pearson M."/>
            <person name="Priest M."/>
            <person name="Roberts A."/>
            <person name="Saif S."/>
            <person name="Shea T."/>
            <person name="Sisk P."/>
            <person name="Stolte C."/>
            <person name="Sykes S."/>
            <person name="Wortman J."/>
            <person name="Nusbaum C."/>
            <person name="Birren B."/>
        </authorList>
    </citation>
    <scope>NUCLEOTIDE SEQUENCE [LARGE SCALE GENOMIC DNA]</scope>
    <source>
        <strain evidence="2">floridensis</strain>
    </source>
</reference>
<dbReference type="EMBL" id="GL877532">
    <property type="protein sequence ID" value="ELA45835.1"/>
    <property type="molecule type" value="Genomic_DNA"/>
</dbReference>
<dbReference type="GeneID" id="19880536"/>
<dbReference type="HOGENOM" id="CLU_2238658_0_0_1"/>
<dbReference type="Proteomes" id="UP000011081">
    <property type="component" value="Unassembled WGS sequence"/>
</dbReference>
<dbReference type="RefSeq" id="XP_008075685.1">
    <property type="nucleotide sequence ID" value="XM_008077494.1"/>
</dbReference>
<gene>
    <name evidence="1" type="ORF">VCUG_02678</name>
</gene>
<accession>L2GRW0</accession>
<name>L2GRW0_VAVCU</name>